<dbReference type="Proteomes" id="UP000198290">
    <property type="component" value="Chromosome"/>
</dbReference>
<evidence type="ECO:0000256" key="1">
    <source>
        <dbReference type="ARBA" id="ARBA00023002"/>
    </source>
</evidence>
<reference evidence="4" key="3">
    <citation type="journal article" date="2017" name="Plant Physiol. Biochem.">
        <title>Differential oxidative and antioxidative response of duckweed Lemna minor toward plant growth promoting/inhibiting bacteria.</title>
        <authorList>
            <person name="Ishizawa H."/>
            <person name="Kuroda M."/>
            <person name="Morikawa M."/>
            <person name="Ike M."/>
        </authorList>
    </citation>
    <scope>NUCLEOTIDE SEQUENCE [LARGE SCALE GENOMIC DNA]</scope>
    <source>
        <strain evidence="4">H3</strain>
    </source>
</reference>
<reference evidence="4" key="1">
    <citation type="journal article" date="2017" name="Biotechnol. Biofuels">
        <title>Evaluation of environmental bacterial communities as a factor affecting the growth of duckweed Lemna minor.</title>
        <authorList>
            <person name="Ishizawa H."/>
            <person name="Kuroda M."/>
            <person name="Morikawa M."/>
            <person name="Ike M."/>
        </authorList>
    </citation>
    <scope>NUCLEOTIDE SEQUENCE [LARGE SCALE GENOMIC DNA]</scope>
    <source>
        <strain evidence="4">H3</strain>
    </source>
</reference>
<dbReference type="PANTHER" id="PTHR13847">
    <property type="entry name" value="SARCOSINE DEHYDROGENASE-RELATED"/>
    <property type="match status" value="1"/>
</dbReference>
<dbReference type="InterPro" id="IPR036188">
    <property type="entry name" value="FAD/NAD-bd_sf"/>
</dbReference>
<dbReference type="Pfam" id="PF01266">
    <property type="entry name" value="DAO"/>
    <property type="match status" value="1"/>
</dbReference>
<keyword evidence="4" id="KW-1185">Reference proteome</keyword>
<dbReference type="EMBL" id="AP018823">
    <property type="protein sequence ID" value="BBF86796.1"/>
    <property type="molecule type" value="Genomic_DNA"/>
</dbReference>
<organism evidence="3 4">
    <name type="scientific">Aquitalea magnusonii</name>
    <dbReference type="NCBI Taxonomy" id="332411"/>
    <lineage>
        <taxon>Bacteria</taxon>
        <taxon>Pseudomonadati</taxon>
        <taxon>Pseudomonadota</taxon>
        <taxon>Betaproteobacteria</taxon>
        <taxon>Neisseriales</taxon>
        <taxon>Chromobacteriaceae</taxon>
        <taxon>Aquitalea</taxon>
    </lineage>
</organism>
<dbReference type="GO" id="GO:0005737">
    <property type="term" value="C:cytoplasm"/>
    <property type="evidence" value="ECO:0007669"/>
    <property type="project" value="TreeGrafter"/>
</dbReference>
<dbReference type="STRING" id="332411.VI06_20500"/>
<name>A0A3G9GP79_9NEIS</name>
<dbReference type="OrthoDB" id="9342835at2"/>
<keyword evidence="1 3" id="KW-0560">Oxidoreductase</keyword>
<dbReference type="PANTHER" id="PTHR13847:SF281">
    <property type="entry name" value="FAD DEPENDENT OXIDOREDUCTASE DOMAIN-CONTAINING PROTEIN"/>
    <property type="match status" value="1"/>
</dbReference>
<dbReference type="InterPro" id="IPR006076">
    <property type="entry name" value="FAD-dep_OxRdtase"/>
</dbReference>
<evidence type="ECO:0000313" key="4">
    <source>
        <dbReference type="Proteomes" id="UP000198290"/>
    </source>
</evidence>
<reference evidence="3 4" key="2">
    <citation type="journal article" date="2017" name="Genome Announc.">
        <title>Draft genome sequence of Aquitalea magnusonii strain H3, a plant growth-promoting bacterium of duckweed Lemna minor.</title>
        <authorList>
            <person name="Ishizawa H."/>
            <person name="Kuroda M."/>
            <person name="Ike M."/>
        </authorList>
    </citation>
    <scope>NUCLEOTIDE SEQUENCE [LARGE SCALE GENOMIC DNA]</scope>
    <source>
        <strain evidence="3 4">H3</strain>
    </source>
</reference>
<dbReference type="KEGG" id="amah:DLM_3199"/>
<protein>
    <submittedName>
        <fullName evidence="3">Gamma-glutamyl-putrescine oxidase</fullName>
        <ecNumber evidence="3">1.4.3.-</ecNumber>
    </submittedName>
</protein>
<evidence type="ECO:0000313" key="3">
    <source>
        <dbReference type="EMBL" id="BBF86796.1"/>
    </source>
</evidence>
<gene>
    <name evidence="3" type="ORF">DLM_3199</name>
</gene>
<dbReference type="GO" id="GO:0016491">
    <property type="term" value="F:oxidoreductase activity"/>
    <property type="evidence" value="ECO:0007669"/>
    <property type="project" value="UniProtKB-KW"/>
</dbReference>
<feature type="domain" description="FAD dependent oxidoreductase" evidence="2">
    <location>
        <begin position="41"/>
        <end position="392"/>
    </location>
</feature>
<proteinExistence type="predicted"/>
<evidence type="ECO:0000259" key="2">
    <source>
        <dbReference type="Pfam" id="PF01266"/>
    </source>
</evidence>
<dbReference type="Gene3D" id="3.30.9.10">
    <property type="entry name" value="D-Amino Acid Oxidase, subunit A, domain 2"/>
    <property type="match status" value="1"/>
</dbReference>
<dbReference type="SUPFAM" id="SSF51905">
    <property type="entry name" value="FAD/NAD(P)-binding domain"/>
    <property type="match status" value="1"/>
</dbReference>
<dbReference type="Gene3D" id="3.50.50.60">
    <property type="entry name" value="FAD/NAD(P)-binding domain"/>
    <property type="match status" value="1"/>
</dbReference>
<dbReference type="EC" id="1.4.3.-" evidence="3"/>
<sequence length="438" mass="48008">MKREHAPHLSQFDGHHVHSWYAATAPLRERYPVLGEVVRCDVCVVGAGLTGLSCALVLAEKGLSVALLEGALVGFGATGRNGGQILHGFAAPLTRFAQQLGHRAAQQCWEASLDGVSLIANRIHQHQIDCELRWGFLTTASNRHQQQQLRKQQAMLESCAYHDAQWLEGSTLAEHINSPHYSAALHDSGCGHLHPLKYAQGLARAAFRAGVRLFEHSPITSIDEDRLGLQIGTPNGWVRADKMVLACNVDIGALQPQLRRSILPVESHIIATAPLTAQQAASLLPQGAAVCSSDKLPDYFRLTPDYRLLFGGRSSRPYAQRQSVVAERHARMASIFPMLRHSQIDYAWSGHVDIGPARLPQIGRQSQRIYHAQGFAGHGLAFTGIAGQMIAEAIAGDLGRFDIFNKLYAHPLPLPASMEESLIRLGSMYYRLRDALGF</sequence>
<accession>A0A3G9GP79</accession>
<dbReference type="RefSeq" id="WP_089085499.1">
    <property type="nucleotide sequence ID" value="NZ_AP018823.1"/>
</dbReference>
<dbReference type="AlphaFoldDB" id="A0A3G9GP79"/>